<evidence type="ECO:0000256" key="2">
    <source>
        <dbReference type="ARBA" id="ARBA00011073"/>
    </source>
</evidence>
<dbReference type="EMBL" id="JACCFM010000001">
    <property type="protein sequence ID" value="NYJ21646.1"/>
    <property type="molecule type" value="Genomic_DNA"/>
</dbReference>
<dbReference type="InterPro" id="IPR045051">
    <property type="entry name" value="SBT"/>
</dbReference>
<dbReference type="InterPro" id="IPR037045">
    <property type="entry name" value="S8pro/Inhibitor_I9_sf"/>
</dbReference>
<dbReference type="Gene3D" id="2.60.40.2310">
    <property type="match status" value="1"/>
</dbReference>
<feature type="active site" description="Charge relay system" evidence="8 9">
    <location>
        <position position="632"/>
    </location>
</feature>
<evidence type="ECO:0000259" key="12">
    <source>
        <dbReference type="Pfam" id="PF00082"/>
    </source>
</evidence>
<dbReference type="SUPFAM" id="SSF52743">
    <property type="entry name" value="Subtilisin-like"/>
    <property type="match status" value="1"/>
</dbReference>
<dbReference type="InterPro" id="IPR015500">
    <property type="entry name" value="Peptidase_S8_subtilisin-rel"/>
</dbReference>
<evidence type="ECO:0000259" key="14">
    <source>
        <dbReference type="Pfam" id="PF05922"/>
    </source>
</evidence>
<dbReference type="PRINTS" id="PR00723">
    <property type="entry name" value="SUBTILISIN"/>
</dbReference>
<dbReference type="InterPro" id="IPR036852">
    <property type="entry name" value="Peptidase_S8/S53_dom_sf"/>
</dbReference>
<dbReference type="GO" id="GO:0005576">
    <property type="term" value="C:extracellular region"/>
    <property type="evidence" value="ECO:0007669"/>
    <property type="project" value="UniProtKB-SubCell"/>
</dbReference>
<comment type="caution">
    <text evidence="16">The sequence shown here is derived from an EMBL/GenBank/DDBJ whole genome shotgun (WGS) entry which is preliminary data.</text>
</comment>
<evidence type="ECO:0000256" key="8">
    <source>
        <dbReference type="PIRSR" id="PIRSR615500-1"/>
    </source>
</evidence>
<keyword evidence="6 9" id="KW-0720">Serine protease</keyword>
<dbReference type="AlphaFoldDB" id="A0A7Z0EHJ1"/>
<feature type="active site" description="Charge relay system" evidence="8 9">
    <location>
        <position position="209"/>
    </location>
</feature>
<feature type="domain" description="Inhibitor I9" evidence="14">
    <location>
        <begin position="72"/>
        <end position="168"/>
    </location>
</feature>
<keyword evidence="7" id="KW-0325">Glycoprotein</keyword>
<evidence type="ECO:0000313" key="17">
    <source>
        <dbReference type="Proteomes" id="UP000537260"/>
    </source>
</evidence>
<dbReference type="InterPro" id="IPR023827">
    <property type="entry name" value="Peptidase_S8_Asp-AS"/>
</dbReference>
<dbReference type="GO" id="GO:0006508">
    <property type="term" value="P:proteolysis"/>
    <property type="evidence" value="ECO:0007669"/>
    <property type="project" value="UniProtKB-KW"/>
</dbReference>
<dbReference type="Proteomes" id="UP000537260">
    <property type="component" value="Unassembled WGS sequence"/>
</dbReference>
<keyword evidence="4" id="KW-0732">Signal</keyword>
<organism evidence="16 17">
    <name type="scientific">Glaciibacter psychrotolerans</name>
    <dbReference type="NCBI Taxonomy" id="670054"/>
    <lineage>
        <taxon>Bacteria</taxon>
        <taxon>Bacillati</taxon>
        <taxon>Actinomycetota</taxon>
        <taxon>Actinomycetes</taxon>
        <taxon>Micrococcales</taxon>
        <taxon>Microbacteriaceae</taxon>
        <taxon>Glaciibacter</taxon>
    </lineage>
</organism>
<evidence type="ECO:0000259" key="15">
    <source>
        <dbReference type="Pfam" id="PF17766"/>
    </source>
</evidence>
<evidence type="ECO:0000256" key="10">
    <source>
        <dbReference type="RuleBase" id="RU003355"/>
    </source>
</evidence>
<dbReference type="Pfam" id="PF00082">
    <property type="entry name" value="Peptidase_S8"/>
    <property type="match status" value="1"/>
</dbReference>
<comment type="similarity">
    <text evidence="2 9 10">Belongs to the peptidase S8 family.</text>
</comment>
<dbReference type="InterPro" id="IPR041469">
    <property type="entry name" value="Subtilisin-like_FN3"/>
</dbReference>
<keyword evidence="17" id="KW-1185">Reference proteome</keyword>
<gene>
    <name evidence="16" type="ORF">HNR05_003437</name>
</gene>
<dbReference type="Pfam" id="PF02225">
    <property type="entry name" value="PA"/>
    <property type="match status" value="1"/>
</dbReference>
<dbReference type="PROSITE" id="PS00138">
    <property type="entry name" value="SUBTILASE_SER"/>
    <property type="match status" value="1"/>
</dbReference>
<feature type="region of interest" description="Disordered" evidence="11">
    <location>
        <begin position="859"/>
        <end position="883"/>
    </location>
</feature>
<reference evidence="16 17" key="1">
    <citation type="submission" date="2020-07" db="EMBL/GenBank/DDBJ databases">
        <title>Sequencing the genomes of 1000 actinobacteria strains.</title>
        <authorList>
            <person name="Klenk H.-P."/>
        </authorList>
    </citation>
    <scope>NUCLEOTIDE SEQUENCE [LARGE SCALE GENOMIC DNA]</scope>
    <source>
        <strain evidence="16 17">LI1</strain>
    </source>
</reference>
<dbReference type="Pfam" id="PF05922">
    <property type="entry name" value="Inhibitor_I9"/>
    <property type="match status" value="1"/>
</dbReference>
<keyword evidence="5 9" id="KW-0378">Hydrolase</keyword>
<dbReference type="InterPro" id="IPR000209">
    <property type="entry name" value="Peptidase_S8/S53_dom"/>
</dbReference>
<evidence type="ECO:0000313" key="16">
    <source>
        <dbReference type="EMBL" id="NYJ21646.1"/>
    </source>
</evidence>
<feature type="region of interest" description="Disordered" evidence="11">
    <location>
        <begin position="1"/>
        <end position="20"/>
    </location>
</feature>
<evidence type="ECO:0000256" key="6">
    <source>
        <dbReference type="ARBA" id="ARBA00022825"/>
    </source>
</evidence>
<dbReference type="Gene3D" id="2.60.40.2700">
    <property type="match status" value="1"/>
</dbReference>
<dbReference type="GO" id="GO:0004252">
    <property type="term" value="F:serine-type endopeptidase activity"/>
    <property type="evidence" value="ECO:0007669"/>
    <property type="project" value="UniProtKB-UniRule"/>
</dbReference>
<dbReference type="PANTHER" id="PTHR10795">
    <property type="entry name" value="PROPROTEIN CONVERTASE SUBTILISIN/KEXIN"/>
    <property type="match status" value="1"/>
</dbReference>
<evidence type="ECO:0000256" key="7">
    <source>
        <dbReference type="ARBA" id="ARBA00023180"/>
    </source>
</evidence>
<evidence type="ECO:0000256" key="4">
    <source>
        <dbReference type="ARBA" id="ARBA00022729"/>
    </source>
</evidence>
<name>A0A7Z0EHJ1_9MICO</name>
<dbReference type="InterPro" id="IPR010259">
    <property type="entry name" value="S8pro/Inhibitor_I9"/>
</dbReference>
<dbReference type="Gene3D" id="3.30.70.80">
    <property type="entry name" value="Peptidase S8 propeptide/proteinase inhibitor I9"/>
    <property type="match status" value="1"/>
</dbReference>
<dbReference type="Gene3D" id="2.60.120.380">
    <property type="match status" value="1"/>
</dbReference>
<comment type="subcellular location">
    <subcellularLocation>
        <location evidence="1">Secreted</location>
    </subcellularLocation>
</comment>
<dbReference type="Gene3D" id="3.50.30.30">
    <property type="match status" value="1"/>
</dbReference>
<dbReference type="InterPro" id="IPR034197">
    <property type="entry name" value="Peptidases_S8_3"/>
</dbReference>
<keyword evidence="3 9" id="KW-0645">Protease</keyword>
<proteinExistence type="inferred from homology"/>
<dbReference type="PROSITE" id="PS51892">
    <property type="entry name" value="SUBTILASE"/>
    <property type="match status" value="1"/>
</dbReference>
<dbReference type="CDD" id="cd02120">
    <property type="entry name" value="PA_subtilisin_like"/>
    <property type="match status" value="1"/>
</dbReference>
<evidence type="ECO:0000259" key="13">
    <source>
        <dbReference type="Pfam" id="PF02225"/>
    </source>
</evidence>
<accession>A0A7Z0EHJ1</accession>
<evidence type="ECO:0000256" key="5">
    <source>
        <dbReference type="ARBA" id="ARBA00022801"/>
    </source>
</evidence>
<dbReference type="Gene3D" id="3.40.50.200">
    <property type="entry name" value="Peptidase S8/S53 domain"/>
    <property type="match status" value="1"/>
</dbReference>
<evidence type="ECO:0000256" key="3">
    <source>
        <dbReference type="ARBA" id="ARBA00022670"/>
    </source>
</evidence>
<dbReference type="Pfam" id="PF17766">
    <property type="entry name" value="fn3_6"/>
    <property type="match status" value="1"/>
</dbReference>
<sequence>MLNQPWTRSQRGEHPARTSFTHTGRSVAALLTIAAVAAATVLGGAAATAAPAPAGSLGGVISPPVTGFEAGRYIVQLADAAVATYDGGVTGFAPTQPDVGERLNAQSKNAQSYSDFLTERQEQVAAEVGADIDYSYTLAINAFAAELSTRQAVELSALKGVIALTRDELKHVTAVPSVDFLGLTGYDGVWAGIGGPQAAGNGIVVGVLDTGIAPENPSFTGKPLGTTAGSDPYLNGTTITFAKSDGGTFTGECVTGEQFTAAACNTKLIGARYYVSGFGLDQIGDASVGEYVSPRDGDGHGSHTASTAVGNHDVAASVAGRDFGLISGVAPAAKVAAYKVCWSGPDAASADDDGCATSDMLAAIDQSVADGVDVLNFSIGGGSATTTVSPTDIAFLGAASAGIFVAAAAGNSGPDASTLDNASPWITTVAASTIPSYEATATLGNGMAYAGASITVDITPGVPPLTGPLARADLLAAPAAVDALLCAPGSLDPTLTAGKIVFCQRGVYDRVAKSAEVKRAGGIGMLLVNKTPGSIDTDDHSVPTVHLDSMYWDATFAYAAEPGATVTFTPGNSTSYEPPTPQVAGFSSRGPVLADGSDILKPDIAAPGVAILADGANAEGAPPTFQFLSGTSMASPHIAGLAALYLGERPNASPAEVKSAMMTTAYDTVDGSGELVTDPFAQGAGHVDPTRYFEPGLLYLNGPDDWWSFIAGIGYDVGVPPIDPSNLNLASIAVGALTAPETITRTVTATRAGDFSAQVTGLPGIDVAVVPSTLSFGAAGESASYAVTFSRTDAALDAFSTGSIDWFGDGTRVHSPVAVQPVTLVAPQSVAGTGTRGSVDVSVTAGASGDIPLGAVGLAPGVRQPNAADPADPHSGSGASGDQFSYQVEVPAGTELARFDLNSVDDTADLDLTVYLLDGDGGQPVAGWQSATSSADERVDLPTPDAGFYLMLVEVFSGSTAFDMTTFAVPATGGVGSFAVAPNPLPAVQGVPISYTASWSGLAPETDYLGLVHYGDTGLSTAVGVASGPAQAPLNTVAPSITGTAKVGMRLTAQPGEWDTAGLSFSYQWQRDGVNIRHSTGRYYTVMKKDRGHSLGVVVTAKKAGVPTATAASARVMVKYGSKLDLDLRSHTVTTSDRVRVRVELDSSGRVSGQAITVTVTSASSGPATFTVTLDRRGQGELRLPRLSAGSYTVQASFAGTATVASSVSAVQKLTVKKPKPHGHSAAPTIR</sequence>
<dbReference type="CDD" id="cd04852">
    <property type="entry name" value="Peptidases_S8_3"/>
    <property type="match status" value="1"/>
</dbReference>
<feature type="active site" description="Charge relay system" evidence="8 9">
    <location>
        <position position="300"/>
    </location>
</feature>
<evidence type="ECO:0000256" key="1">
    <source>
        <dbReference type="ARBA" id="ARBA00004613"/>
    </source>
</evidence>
<evidence type="ECO:0000256" key="9">
    <source>
        <dbReference type="PROSITE-ProRule" id="PRU01240"/>
    </source>
</evidence>
<feature type="domain" description="PA" evidence="13">
    <location>
        <begin position="477"/>
        <end position="548"/>
    </location>
</feature>
<dbReference type="InterPro" id="IPR003137">
    <property type="entry name" value="PA_domain"/>
</dbReference>
<feature type="domain" description="Peptidase S8/S53" evidence="12">
    <location>
        <begin position="200"/>
        <end position="669"/>
    </location>
</feature>
<dbReference type="InterPro" id="IPR023828">
    <property type="entry name" value="Peptidase_S8_Ser-AS"/>
</dbReference>
<dbReference type="PROSITE" id="PS00136">
    <property type="entry name" value="SUBTILASE_ASP"/>
    <property type="match status" value="1"/>
</dbReference>
<dbReference type="RefSeq" id="WP_343062664.1">
    <property type="nucleotide sequence ID" value="NZ_JACCFM010000001.1"/>
</dbReference>
<feature type="domain" description="Subtilisin-like protease fibronectin type-III" evidence="15">
    <location>
        <begin position="726"/>
        <end position="819"/>
    </location>
</feature>
<protein>
    <submittedName>
        <fullName evidence="16">Subtilisin family serine protease</fullName>
    </submittedName>
</protein>
<evidence type="ECO:0000256" key="11">
    <source>
        <dbReference type="SAM" id="MobiDB-lite"/>
    </source>
</evidence>